<evidence type="ECO:0000256" key="1">
    <source>
        <dbReference type="SAM" id="MobiDB-lite"/>
    </source>
</evidence>
<protein>
    <submittedName>
        <fullName evidence="3">DUF3551 domain-containing protein</fullName>
    </submittedName>
</protein>
<feature type="region of interest" description="Disordered" evidence="1">
    <location>
        <begin position="80"/>
        <end position="111"/>
    </location>
</feature>
<comment type="caution">
    <text evidence="3">The sequence shown here is derived from an EMBL/GenBank/DDBJ whole genome shotgun (WGS) entry which is preliminary data.</text>
</comment>
<dbReference type="RefSeq" id="WP_172109571.1">
    <property type="nucleotide sequence ID" value="NZ_JABFDN010000001.1"/>
</dbReference>
<proteinExistence type="predicted"/>
<accession>A0ABX2CA98</accession>
<gene>
    <name evidence="3" type="ORF">HL667_05915</name>
</gene>
<evidence type="ECO:0000256" key="2">
    <source>
        <dbReference type="SAM" id="SignalP"/>
    </source>
</evidence>
<organism evidence="3 4">
    <name type="scientific">Bradyrhizobium aeschynomenes</name>
    <dbReference type="NCBI Taxonomy" id="2734909"/>
    <lineage>
        <taxon>Bacteria</taxon>
        <taxon>Pseudomonadati</taxon>
        <taxon>Pseudomonadota</taxon>
        <taxon>Alphaproteobacteria</taxon>
        <taxon>Hyphomicrobiales</taxon>
        <taxon>Nitrobacteraceae</taxon>
        <taxon>Bradyrhizobium</taxon>
    </lineage>
</organism>
<dbReference type="Pfam" id="PF12071">
    <property type="entry name" value="DUF3551"/>
    <property type="match status" value="1"/>
</dbReference>
<dbReference type="InterPro" id="IPR021937">
    <property type="entry name" value="DUF3551"/>
</dbReference>
<evidence type="ECO:0000313" key="4">
    <source>
        <dbReference type="Proteomes" id="UP000886476"/>
    </source>
</evidence>
<feature type="chain" id="PRO_5047505205" evidence="2">
    <location>
        <begin position="25"/>
        <end position="111"/>
    </location>
</feature>
<feature type="compositionally biased region" description="Pro residues" evidence="1">
    <location>
        <begin position="92"/>
        <end position="104"/>
    </location>
</feature>
<name>A0ABX2CA98_9BRAD</name>
<reference evidence="3" key="1">
    <citation type="submission" date="2020-05" db="EMBL/GenBank/DDBJ databases">
        <title>Nod-independent and nitrogen-fixing Bradyrhizobium aeschynomene sp. nov. isolated from nodules of Aeschynomene indica.</title>
        <authorList>
            <person name="Zhang Z."/>
        </authorList>
    </citation>
    <scope>NUCLEOTIDE SEQUENCE</scope>
    <source>
        <strain evidence="3">83012</strain>
    </source>
</reference>
<feature type="signal peptide" evidence="2">
    <location>
        <begin position="1"/>
        <end position="24"/>
    </location>
</feature>
<evidence type="ECO:0000313" key="3">
    <source>
        <dbReference type="EMBL" id="NPU64530.1"/>
    </source>
</evidence>
<sequence length="111" mass="12053">MRDVFFAALAAAGLVVATHAPAHAVGVRHAFCLQGDQHPGLSNCTFDTYAQCQATASGRLLTCIANPYFAGVSNDPRATPYPYPHRQRIKPRPPAPNPYAPFPNPFVFEED</sequence>
<keyword evidence="4" id="KW-1185">Reference proteome</keyword>
<keyword evidence="2" id="KW-0732">Signal</keyword>
<dbReference type="Proteomes" id="UP000886476">
    <property type="component" value="Unassembled WGS sequence"/>
</dbReference>
<dbReference type="EMBL" id="JABFDN010000001">
    <property type="protein sequence ID" value="NPU64530.1"/>
    <property type="molecule type" value="Genomic_DNA"/>
</dbReference>